<keyword evidence="1" id="KW-0833">Ubl conjugation pathway</keyword>
<dbReference type="Gene3D" id="3.80.10.10">
    <property type="entry name" value="Ribonuclease Inhibitor"/>
    <property type="match status" value="1"/>
</dbReference>
<dbReference type="PANTHER" id="PTHR13382:SF67">
    <property type="entry name" value="SCF E3 UBIQUITIN LIGASE COMPLEX F-BOX PROTEIN POF2"/>
    <property type="match status" value="1"/>
</dbReference>
<evidence type="ECO:0000256" key="1">
    <source>
        <dbReference type="ARBA" id="ARBA00022786"/>
    </source>
</evidence>
<dbReference type="GO" id="GO:0005737">
    <property type="term" value="C:cytoplasm"/>
    <property type="evidence" value="ECO:0007669"/>
    <property type="project" value="TreeGrafter"/>
</dbReference>
<keyword evidence="5" id="KW-1185">Reference proteome</keyword>
<name>A0A833WG67_PHYIN</name>
<dbReference type="Pfam" id="PF25372">
    <property type="entry name" value="DUF7885"/>
    <property type="match status" value="1"/>
</dbReference>
<sequence length="524" mass="57608">MKRKSRSDAASPRSNGAASRRRRAASPPPAPPAPASPPHEESDVNAVEPAPAAPADAPRGRGRAAVTRERALYFATGERASAPAEETESWPGYYATMRELRDNRSAAQDARKRRQPVEEVLKVKWTPKHAARTSVLRADNVVLRLRDLALQSLAEHVEQLPTLEYIDATARHQVARAVVKLRRLKPEVLPLFIFPGVTEIDIPDCSNIDEDTLIRALKDCAALSVLRLGLCGRCVSDSVIDELGDSLKAVEQLQVQGCYRLSDAGCEALVRRCAPSLDAFEISCNQRITKKSVDYFCELQNLHSLTLSECPQIGDSCLEALKSMKNLRKLQLNQMEKLTDEFIVSLAQSLPNLEEISVARCSQLTNVAVKGVLEACRGLKVLDVSDLHLITDECFEPVRQHGHALRRVSIRCCFELTDAAVQHIAFGAKSFLETFEMSSVSQATDVAMTALLEHCAASLTTLDISFCRQIAEDALGILADGTENLRSLVLWGCTQVTARFLTCHPQDELIVTGHPLLTGLSIRY</sequence>
<dbReference type="InterPro" id="IPR057207">
    <property type="entry name" value="FBXL15_LRR"/>
</dbReference>
<accession>A0A833WG67</accession>
<feature type="domain" description="F-box/LRR-repeat protein 15-like leucin rich repeat" evidence="3">
    <location>
        <begin position="335"/>
        <end position="500"/>
    </location>
</feature>
<dbReference type="InterPro" id="IPR032675">
    <property type="entry name" value="LRR_dom_sf"/>
</dbReference>
<organism evidence="4 5">
    <name type="scientific">Phytophthora infestans</name>
    <name type="common">Potato late blight agent</name>
    <name type="synonym">Botrytis infestans</name>
    <dbReference type="NCBI Taxonomy" id="4787"/>
    <lineage>
        <taxon>Eukaryota</taxon>
        <taxon>Sar</taxon>
        <taxon>Stramenopiles</taxon>
        <taxon>Oomycota</taxon>
        <taxon>Peronosporomycetes</taxon>
        <taxon>Peronosporales</taxon>
        <taxon>Peronosporaceae</taxon>
        <taxon>Phytophthora</taxon>
    </lineage>
</organism>
<dbReference type="InterPro" id="IPR006553">
    <property type="entry name" value="Leu-rich_rpt_Cys-con_subtyp"/>
</dbReference>
<dbReference type="Proteomes" id="UP000602510">
    <property type="component" value="Unassembled WGS sequence"/>
</dbReference>
<evidence type="ECO:0000256" key="2">
    <source>
        <dbReference type="SAM" id="MobiDB-lite"/>
    </source>
</evidence>
<gene>
    <name evidence="4" type="ORF">GN244_ATG07037</name>
</gene>
<comment type="caution">
    <text evidence="4">The sequence shown here is derived from an EMBL/GenBank/DDBJ whole genome shotgun (WGS) entry which is preliminary data.</text>
</comment>
<dbReference type="SUPFAM" id="SSF52047">
    <property type="entry name" value="RNI-like"/>
    <property type="match status" value="1"/>
</dbReference>
<proteinExistence type="predicted"/>
<dbReference type="InterPro" id="IPR050648">
    <property type="entry name" value="F-box_LRR-repeat"/>
</dbReference>
<evidence type="ECO:0000259" key="3">
    <source>
        <dbReference type="Pfam" id="PF25372"/>
    </source>
</evidence>
<feature type="compositionally biased region" description="Low complexity" evidence="2">
    <location>
        <begin position="9"/>
        <end position="18"/>
    </location>
</feature>
<reference evidence="4" key="1">
    <citation type="submission" date="2020-04" db="EMBL/GenBank/DDBJ databases">
        <title>Hybrid Assembly of Korean Phytophthora infestans isolates.</title>
        <authorList>
            <person name="Prokchorchik M."/>
            <person name="Lee Y."/>
            <person name="Seo J."/>
            <person name="Cho J.-H."/>
            <person name="Park Y.-E."/>
            <person name="Jang D.-C."/>
            <person name="Im J.-S."/>
            <person name="Choi J.-G."/>
            <person name="Park H.-J."/>
            <person name="Lee G.-B."/>
            <person name="Lee Y.-G."/>
            <person name="Hong S.-Y."/>
            <person name="Cho K."/>
            <person name="Sohn K.H."/>
        </authorList>
    </citation>
    <scope>NUCLEOTIDE SEQUENCE</scope>
    <source>
        <strain evidence="4">KR_1_A1</strain>
    </source>
</reference>
<feature type="region of interest" description="Disordered" evidence="2">
    <location>
        <begin position="1"/>
        <end position="64"/>
    </location>
</feature>
<dbReference type="AlphaFoldDB" id="A0A833WG67"/>
<dbReference type="PANTHER" id="PTHR13382">
    <property type="entry name" value="MITOCHONDRIAL ATP SYNTHASE COUPLING FACTOR B"/>
    <property type="match status" value="1"/>
</dbReference>
<evidence type="ECO:0000313" key="4">
    <source>
        <dbReference type="EMBL" id="KAF4040687.1"/>
    </source>
</evidence>
<protein>
    <submittedName>
        <fullName evidence="4">Putative F-box domain-containing protein</fullName>
    </submittedName>
</protein>
<evidence type="ECO:0000313" key="5">
    <source>
        <dbReference type="Proteomes" id="UP000602510"/>
    </source>
</evidence>
<feature type="compositionally biased region" description="Pro residues" evidence="2">
    <location>
        <begin position="26"/>
        <end position="37"/>
    </location>
</feature>
<dbReference type="EMBL" id="WSZM01000136">
    <property type="protein sequence ID" value="KAF4040687.1"/>
    <property type="molecule type" value="Genomic_DNA"/>
</dbReference>
<dbReference type="SMART" id="SM00367">
    <property type="entry name" value="LRR_CC"/>
    <property type="match status" value="9"/>
</dbReference>